<protein>
    <submittedName>
        <fullName evidence="2">Uncharacterized protein</fullName>
    </submittedName>
</protein>
<accession>A0A1J7IZY1</accession>
<dbReference type="InParanoid" id="A0A1J7IZY1"/>
<dbReference type="Proteomes" id="UP000182658">
    <property type="component" value="Unassembled WGS sequence"/>
</dbReference>
<evidence type="ECO:0000256" key="1">
    <source>
        <dbReference type="SAM" id="MobiDB-lite"/>
    </source>
</evidence>
<sequence>MSSSTSLAPPSMRDSASRQQLRSTPATTATTSARPARSLAKTTTASSTTTSLTLSTTIRVRPETVKSTKTKKTKVKNTPTTSSKSSQSGDMFKWFTQLLYNYDRTPQNPPAKVDYFKVPYQWLVSATFRGSQSPTSGPPWMLHLGIDLKKQDRKSSQVLDITEADGPKCFARHAHTRGSRSSPDQRSWYCRVYLASRDYWMRKADVFDVISCETLEAVEVYKTTPDSPFPVCSSDDEYWKGEVDMPDSAELVYEMATEESCWAEKTKKGYKRVAETMQNRAVLLSLFGERPAWKTK</sequence>
<gene>
    <name evidence="2" type="ORF">CONLIGDRAFT_640198</name>
</gene>
<name>A0A1J7IZY1_9PEZI</name>
<dbReference type="AlphaFoldDB" id="A0A1J7IZY1"/>
<evidence type="ECO:0000313" key="2">
    <source>
        <dbReference type="EMBL" id="OIW33038.1"/>
    </source>
</evidence>
<reference evidence="2 3" key="1">
    <citation type="submission" date="2016-10" db="EMBL/GenBank/DDBJ databases">
        <title>Draft genome sequence of Coniochaeta ligniaria NRRL30616, a lignocellulolytic fungus for bioabatement of inhibitors in plant biomass hydrolysates.</title>
        <authorList>
            <consortium name="DOE Joint Genome Institute"/>
            <person name="Jimenez D.J."/>
            <person name="Hector R.E."/>
            <person name="Riley R."/>
            <person name="Sun H."/>
            <person name="Grigoriev I.V."/>
            <person name="Van Elsas J.D."/>
            <person name="Nichols N.N."/>
        </authorList>
    </citation>
    <scope>NUCLEOTIDE SEQUENCE [LARGE SCALE GENOMIC DNA]</scope>
    <source>
        <strain evidence="2 3">NRRL 30616</strain>
    </source>
</reference>
<dbReference type="OrthoDB" id="10512051at2759"/>
<evidence type="ECO:0000313" key="3">
    <source>
        <dbReference type="Proteomes" id="UP000182658"/>
    </source>
</evidence>
<feature type="region of interest" description="Disordered" evidence="1">
    <location>
        <begin position="1"/>
        <end position="87"/>
    </location>
</feature>
<organism evidence="2 3">
    <name type="scientific">Coniochaeta ligniaria NRRL 30616</name>
    <dbReference type="NCBI Taxonomy" id="1408157"/>
    <lineage>
        <taxon>Eukaryota</taxon>
        <taxon>Fungi</taxon>
        <taxon>Dikarya</taxon>
        <taxon>Ascomycota</taxon>
        <taxon>Pezizomycotina</taxon>
        <taxon>Sordariomycetes</taxon>
        <taxon>Sordariomycetidae</taxon>
        <taxon>Coniochaetales</taxon>
        <taxon>Coniochaetaceae</taxon>
        <taxon>Coniochaeta</taxon>
    </lineage>
</organism>
<keyword evidence="3" id="KW-1185">Reference proteome</keyword>
<feature type="compositionally biased region" description="Low complexity" evidence="1">
    <location>
        <begin position="21"/>
        <end position="57"/>
    </location>
</feature>
<feature type="compositionally biased region" description="Low complexity" evidence="1">
    <location>
        <begin position="76"/>
        <end position="86"/>
    </location>
</feature>
<proteinExistence type="predicted"/>
<dbReference type="EMBL" id="KV875094">
    <property type="protein sequence ID" value="OIW33038.1"/>
    <property type="molecule type" value="Genomic_DNA"/>
</dbReference>